<sequence length="171" mass="19581">MAQRMLDEKTRAVELQNQTAENVFPQRSEGESEEDVDGESLGSRDTETESETEEEEYSDALPPPPKSVPRPKSTRGSNRKRAVGKGASKADEKPAAKRREPTEIVYLRSDILKLLLEIDSYARKLPDKRIAIRNRTRESITRQLHYERDDVKLTKMKTDAQKLLELWKAAN</sequence>
<dbReference type="Proteomes" id="UP001327288">
    <property type="component" value="Segment"/>
</dbReference>
<feature type="compositionally biased region" description="Basic and acidic residues" evidence="1">
    <location>
        <begin position="88"/>
        <end position="101"/>
    </location>
</feature>
<organism evidence="2 3">
    <name type="scientific">Aviadenovirus sp</name>
    <dbReference type="NCBI Taxonomy" id="2217649"/>
    <lineage>
        <taxon>Viruses</taxon>
        <taxon>Varidnaviria</taxon>
        <taxon>Bamfordvirae</taxon>
        <taxon>Preplasmiviricota</taxon>
        <taxon>Polisuviricotina</taxon>
        <taxon>Pharingeaviricetes</taxon>
        <taxon>Rowavirales</taxon>
        <taxon>Adenoviridae</taxon>
        <taxon>Aviadenovirus</taxon>
    </lineage>
</organism>
<name>A0ABZ0T1J2_9ADEN</name>
<accession>A0ABZ0T1J2</accession>
<keyword evidence="3" id="KW-1185">Reference proteome</keyword>
<feature type="compositionally biased region" description="Basic and acidic residues" evidence="1">
    <location>
        <begin position="1"/>
        <end position="12"/>
    </location>
</feature>
<feature type="region of interest" description="Disordered" evidence="1">
    <location>
        <begin position="1"/>
        <end position="101"/>
    </location>
</feature>
<feature type="compositionally biased region" description="Acidic residues" evidence="1">
    <location>
        <begin position="48"/>
        <end position="58"/>
    </location>
</feature>
<dbReference type="EMBL" id="OR529407">
    <property type="protein sequence ID" value="WPS63623.1"/>
    <property type="molecule type" value="Genomic_DNA"/>
</dbReference>
<protein>
    <submittedName>
        <fullName evidence="2">33 kDa protein</fullName>
    </submittedName>
</protein>
<evidence type="ECO:0000313" key="2">
    <source>
        <dbReference type="EMBL" id="WPS63623.1"/>
    </source>
</evidence>
<reference evidence="3" key="1">
    <citation type="submission" date="2024-05" db="EMBL/GenBank/DDBJ databases">
        <authorList>
            <person name="Karamendin K."/>
            <person name="Kydyrmanov A."/>
            <person name="Kasymbekov Y."/>
            <person name="Nuralibekov S."/>
            <person name="Sabyrzhan T."/>
            <person name="Khan Y."/>
        </authorList>
    </citation>
    <scope>NUCLEOTIDE SEQUENCE [LARGE SCALE GENOMIC DNA]</scope>
</reference>
<proteinExistence type="predicted"/>
<evidence type="ECO:0000256" key="1">
    <source>
        <dbReference type="SAM" id="MobiDB-lite"/>
    </source>
</evidence>
<evidence type="ECO:0000313" key="3">
    <source>
        <dbReference type="Proteomes" id="UP001327288"/>
    </source>
</evidence>